<sequence length="649" mass="71011">MGTSTGWRGPRWGDPLGASKRATRPEQIPFPRDGDLDVLDREWAARWSGRFLDKLWQDLRDDPDAYELRSRMTVMGRELVLAFAGLRDRGSTYADLTVLGEFTNRVAGEGTNVIDAVGRRAAVRAGERLFAGTGDTLFCLVYRGFFADFVAEFLRAVIAEEITAAVPALALVDPSGQIADWGGGSARRSRARSVRSGRSRPQRSRGGDRTGSGGGQRRPGAGGAGMTARSAPLRRFAFSRRQLSRMGWEHLSEEDFLDQSGRVTSAATMSGRAAPDWARDLLEIARAAFLVDKRFRRESAPDRWTRRIELLVQLRAPALWNEAVRRRVDALLGTLTGDQWQVSVHGGAAPEQAELELEPPRTVSAVALLSGGLDSACHAASLARADHGGSLLFVSFVDRVQEPQERVVKAVRKIGGDVIARHLDQRPRRGPDGKRLERSSRSRGFLYMAAAVHAAAAHGVRRVDVPENGQLAVNPPLTPARLGALSTRSVHPWTMYQFNQLITAVGGDVELVNPLLHLTKGEVCARGLESGLTEADLFATVSCGRHTHLGNRNCGCCFPCLVRRSGLLRAVGDDRSDYEQDKVEGDKARDLRAVQSWLDREFGERDLVADMPWPPGTTPRSVLPVLERGRAELTVARLSATVFTGGRGR</sequence>
<dbReference type="Pfam" id="PF06508">
    <property type="entry name" value="QueC"/>
    <property type="match status" value="1"/>
</dbReference>
<evidence type="ECO:0000313" key="11">
    <source>
        <dbReference type="EMBL" id="MFD1531935.1"/>
    </source>
</evidence>
<dbReference type="PANTHER" id="PTHR42914:SF1">
    <property type="entry name" value="7-CYANO-7-DEAZAGUANINE SYNTHASE"/>
    <property type="match status" value="1"/>
</dbReference>
<evidence type="ECO:0000256" key="7">
    <source>
        <dbReference type="ARBA" id="ARBA00037993"/>
    </source>
</evidence>
<feature type="compositionally biased region" description="Gly residues" evidence="10">
    <location>
        <begin position="209"/>
        <end position="225"/>
    </location>
</feature>
<evidence type="ECO:0000256" key="6">
    <source>
        <dbReference type="ARBA" id="ARBA00022840"/>
    </source>
</evidence>
<dbReference type="InterPro" id="IPR014729">
    <property type="entry name" value="Rossmann-like_a/b/a_fold"/>
</dbReference>
<accession>A0ABW4FNK7</accession>
<keyword evidence="3" id="KW-0479">Metal-binding</keyword>
<evidence type="ECO:0000256" key="10">
    <source>
        <dbReference type="SAM" id="MobiDB-lite"/>
    </source>
</evidence>
<keyword evidence="6" id="KW-0067">ATP-binding</keyword>
<evidence type="ECO:0000256" key="4">
    <source>
        <dbReference type="ARBA" id="ARBA00022741"/>
    </source>
</evidence>
<gene>
    <name evidence="11" type="ORF">ACFSCY_21115</name>
</gene>
<keyword evidence="2 11" id="KW-0436">Ligase</keyword>
<name>A0ABW4FNK7_9PSEU</name>
<comment type="catalytic activity">
    <reaction evidence="9">
        <text>7-carboxy-7-carbaguanine + NH4(+) + 2 ATP = 7-cyano-7-carbaguanine + 2 AMP + 2 diphosphate + 2 H(+)</text>
        <dbReference type="Rhea" id="RHEA:27982"/>
        <dbReference type="ChEBI" id="CHEBI:15378"/>
        <dbReference type="ChEBI" id="CHEBI:28938"/>
        <dbReference type="ChEBI" id="CHEBI:30616"/>
        <dbReference type="ChEBI" id="CHEBI:33019"/>
        <dbReference type="ChEBI" id="CHEBI:45075"/>
        <dbReference type="ChEBI" id="CHEBI:61036"/>
        <dbReference type="ChEBI" id="CHEBI:456215"/>
        <dbReference type="EC" id="6.3.4.20"/>
    </reaction>
</comment>
<evidence type="ECO:0000256" key="9">
    <source>
        <dbReference type="ARBA" id="ARBA00047890"/>
    </source>
</evidence>
<evidence type="ECO:0000313" key="12">
    <source>
        <dbReference type="Proteomes" id="UP001597145"/>
    </source>
</evidence>
<dbReference type="Proteomes" id="UP001597145">
    <property type="component" value="Unassembled WGS sequence"/>
</dbReference>
<protein>
    <recommendedName>
        <fullName evidence="8">7-cyano-7-deazaguanine synthase</fullName>
        <ecNumber evidence="8">6.3.4.20</ecNumber>
    </recommendedName>
</protein>
<organism evidence="11 12">
    <name type="scientific">Pseudonocardia aurantiaca</name>
    <dbReference type="NCBI Taxonomy" id="75290"/>
    <lineage>
        <taxon>Bacteria</taxon>
        <taxon>Bacillati</taxon>
        <taxon>Actinomycetota</taxon>
        <taxon>Actinomycetes</taxon>
        <taxon>Pseudonocardiales</taxon>
        <taxon>Pseudonocardiaceae</taxon>
        <taxon>Pseudonocardia</taxon>
    </lineage>
</organism>
<feature type="compositionally biased region" description="Basic residues" evidence="10">
    <location>
        <begin position="187"/>
        <end position="203"/>
    </location>
</feature>
<dbReference type="InterPro" id="IPR018317">
    <property type="entry name" value="QueC"/>
</dbReference>
<feature type="region of interest" description="Disordered" evidence="10">
    <location>
        <begin position="1"/>
        <end position="30"/>
    </location>
</feature>
<dbReference type="SUPFAM" id="SSF52402">
    <property type="entry name" value="Adenine nucleotide alpha hydrolases-like"/>
    <property type="match status" value="1"/>
</dbReference>
<dbReference type="EMBL" id="JBHUCP010000016">
    <property type="protein sequence ID" value="MFD1531935.1"/>
    <property type="molecule type" value="Genomic_DNA"/>
</dbReference>
<reference evidence="12" key="1">
    <citation type="journal article" date="2019" name="Int. J. Syst. Evol. Microbiol.">
        <title>The Global Catalogue of Microorganisms (GCM) 10K type strain sequencing project: providing services to taxonomists for standard genome sequencing and annotation.</title>
        <authorList>
            <consortium name="The Broad Institute Genomics Platform"/>
            <consortium name="The Broad Institute Genome Sequencing Center for Infectious Disease"/>
            <person name="Wu L."/>
            <person name="Ma J."/>
        </authorList>
    </citation>
    <scope>NUCLEOTIDE SEQUENCE [LARGE SCALE GENOMIC DNA]</scope>
    <source>
        <strain evidence="12">JCM 12165</strain>
    </source>
</reference>
<evidence type="ECO:0000256" key="2">
    <source>
        <dbReference type="ARBA" id="ARBA00022598"/>
    </source>
</evidence>
<evidence type="ECO:0000256" key="3">
    <source>
        <dbReference type="ARBA" id="ARBA00022723"/>
    </source>
</evidence>
<comment type="pathway">
    <text evidence="1">Purine metabolism; 7-cyano-7-deazaguanine biosynthesis.</text>
</comment>
<comment type="caution">
    <text evidence="11">The sequence shown here is derived from an EMBL/GenBank/DDBJ whole genome shotgun (WGS) entry which is preliminary data.</text>
</comment>
<comment type="similarity">
    <text evidence="7">Belongs to the QueC family.</text>
</comment>
<evidence type="ECO:0000256" key="8">
    <source>
        <dbReference type="ARBA" id="ARBA00039149"/>
    </source>
</evidence>
<evidence type="ECO:0000256" key="5">
    <source>
        <dbReference type="ARBA" id="ARBA00022833"/>
    </source>
</evidence>
<evidence type="ECO:0000256" key="1">
    <source>
        <dbReference type="ARBA" id="ARBA00005061"/>
    </source>
</evidence>
<dbReference type="EC" id="6.3.4.20" evidence="8"/>
<keyword evidence="4" id="KW-0547">Nucleotide-binding</keyword>
<dbReference type="PANTHER" id="PTHR42914">
    <property type="entry name" value="7-CYANO-7-DEAZAGUANINE SYNTHASE"/>
    <property type="match status" value="1"/>
</dbReference>
<keyword evidence="5" id="KW-0862">Zinc</keyword>
<feature type="region of interest" description="Disordered" evidence="10">
    <location>
        <begin position="182"/>
        <end position="228"/>
    </location>
</feature>
<dbReference type="RefSeq" id="WP_343974494.1">
    <property type="nucleotide sequence ID" value="NZ_BAAAJG010000007.1"/>
</dbReference>
<dbReference type="Gene3D" id="3.40.50.620">
    <property type="entry name" value="HUPs"/>
    <property type="match status" value="1"/>
</dbReference>
<dbReference type="GO" id="GO:0016874">
    <property type="term" value="F:ligase activity"/>
    <property type="evidence" value="ECO:0007669"/>
    <property type="project" value="UniProtKB-KW"/>
</dbReference>
<proteinExistence type="inferred from homology"/>
<keyword evidence="12" id="KW-1185">Reference proteome</keyword>